<keyword evidence="1" id="KW-0813">Transport</keyword>
<dbReference type="PANTHER" id="PTHR43177">
    <property type="entry name" value="PROTEIN NRFC"/>
    <property type="match status" value="1"/>
</dbReference>
<evidence type="ECO:0000256" key="1">
    <source>
        <dbReference type="ARBA" id="ARBA00022448"/>
    </source>
</evidence>
<keyword evidence="10" id="KW-1185">Reference proteome</keyword>
<reference evidence="10" key="1">
    <citation type="submission" date="2018-05" db="EMBL/GenBank/DDBJ databases">
        <title>Genome Sequencing of selected type strains of the family Eggerthellaceae.</title>
        <authorList>
            <person name="Danylec N."/>
            <person name="Stoll D.A."/>
            <person name="Doetsch A."/>
            <person name="Huch M."/>
        </authorList>
    </citation>
    <scope>NUCLEOTIDE SEQUENCE [LARGE SCALE GENOMIC DNA]</scope>
    <source>
        <strain evidence="10">DSM 24851</strain>
    </source>
</reference>
<dbReference type="GO" id="GO:0046872">
    <property type="term" value="F:metal ion binding"/>
    <property type="evidence" value="ECO:0007669"/>
    <property type="project" value="UniProtKB-KW"/>
</dbReference>
<feature type="domain" description="4Fe-4S ferredoxin-type" evidence="8">
    <location>
        <begin position="132"/>
        <end position="161"/>
    </location>
</feature>
<dbReference type="Proteomes" id="UP000269591">
    <property type="component" value="Unassembled WGS sequence"/>
</dbReference>
<gene>
    <name evidence="9" type="ORF">DMP06_02805</name>
</gene>
<keyword evidence="6" id="KW-0408">Iron</keyword>
<keyword evidence="4" id="KW-0677">Repeat</keyword>
<dbReference type="InterPro" id="IPR017896">
    <property type="entry name" value="4Fe4S_Fe-S-bd"/>
</dbReference>
<dbReference type="OrthoDB" id="3172793at2"/>
<evidence type="ECO:0000256" key="2">
    <source>
        <dbReference type="ARBA" id="ARBA00022485"/>
    </source>
</evidence>
<dbReference type="PROSITE" id="PS51379">
    <property type="entry name" value="4FE4S_FER_2"/>
    <property type="match status" value="3"/>
</dbReference>
<protein>
    <submittedName>
        <fullName evidence="9">4Fe-4S ferredoxin</fullName>
    </submittedName>
</protein>
<dbReference type="EMBL" id="QIBX01000002">
    <property type="protein sequence ID" value="RNL41549.1"/>
    <property type="molecule type" value="Genomic_DNA"/>
</dbReference>
<keyword evidence="2" id="KW-0004">4Fe-4S</keyword>
<accession>A0A3N0B486</accession>
<evidence type="ECO:0000256" key="6">
    <source>
        <dbReference type="ARBA" id="ARBA00023004"/>
    </source>
</evidence>
<dbReference type="PANTHER" id="PTHR43177:SF5">
    <property type="entry name" value="ANAEROBIC DIMETHYL SULFOXIDE REDUCTASE CHAIN B-RELATED"/>
    <property type="match status" value="1"/>
</dbReference>
<dbReference type="PROSITE" id="PS51318">
    <property type="entry name" value="TAT"/>
    <property type="match status" value="1"/>
</dbReference>
<evidence type="ECO:0000313" key="10">
    <source>
        <dbReference type="Proteomes" id="UP000269591"/>
    </source>
</evidence>
<name>A0A3N0B486_9ACTN</name>
<organism evidence="9 10">
    <name type="scientific">Slackia equolifaciens</name>
    <dbReference type="NCBI Taxonomy" id="498718"/>
    <lineage>
        <taxon>Bacteria</taxon>
        <taxon>Bacillati</taxon>
        <taxon>Actinomycetota</taxon>
        <taxon>Coriobacteriia</taxon>
        <taxon>Eggerthellales</taxon>
        <taxon>Eggerthellaceae</taxon>
        <taxon>Slackia</taxon>
    </lineage>
</organism>
<dbReference type="GO" id="GO:0051539">
    <property type="term" value="F:4 iron, 4 sulfur cluster binding"/>
    <property type="evidence" value="ECO:0007669"/>
    <property type="project" value="UniProtKB-KW"/>
</dbReference>
<feature type="domain" description="4Fe-4S ferredoxin-type" evidence="8">
    <location>
        <begin position="57"/>
        <end position="87"/>
    </location>
</feature>
<feature type="domain" description="4Fe-4S ferredoxin-type" evidence="8">
    <location>
        <begin position="101"/>
        <end position="131"/>
    </location>
</feature>
<evidence type="ECO:0000256" key="5">
    <source>
        <dbReference type="ARBA" id="ARBA00022982"/>
    </source>
</evidence>
<keyword evidence="3" id="KW-0479">Metal-binding</keyword>
<proteinExistence type="predicted"/>
<evidence type="ECO:0000256" key="4">
    <source>
        <dbReference type="ARBA" id="ARBA00022737"/>
    </source>
</evidence>
<dbReference type="Gene3D" id="3.30.70.20">
    <property type="match status" value="2"/>
</dbReference>
<dbReference type="PROSITE" id="PS00198">
    <property type="entry name" value="4FE4S_FER_1"/>
    <property type="match status" value="1"/>
</dbReference>
<comment type="caution">
    <text evidence="9">The sequence shown here is derived from an EMBL/GenBank/DDBJ whole genome shotgun (WGS) entry which is preliminary data.</text>
</comment>
<evidence type="ECO:0000256" key="3">
    <source>
        <dbReference type="ARBA" id="ARBA00022723"/>
    </source>
</evidence>
<dbReference type="InterPro" id="IPR006311">
    <property type="entry name" value="TAT_signal"/>
</dbReference>
<dbReference type="InterPro" id="IPR050954">
    <property type="entry name" value="ET_IronSulfur_Cluster-Binding"/>
</dbReference>
<keyword evidence="5" id="KW-0249">Electron transport</keyword>
<keyword evidence="7" id="KW-0411">Iron-sulfur</keyword>
<sequence>MGESMLDDMLTRRRLLQGAAFVGASAFIVGAVTLPAPASAEDTQEAQDAPNAKGVQYGFLVDISKCVDCEKCVAACREANGIQEGQPDRRHIQHFTDSRGQDVTVSTSCMHCAEPSCLRVCPAGAIVKGYAGIVSVNKNDCIGCKYCYEACPYDVPRYTPEGMDKCDCCLGAGVAPGDVPNCVRACIFGALEYGPIEELKAKAPDAVLVAEINNPSCLIRNSISYASRG</sequence>
<dbReference type="SUPFAM" id="SSF54862">
    <property type="entry name" value="4Fe-4S ferredoxins"/>
    <property type="match status" value="1"/>
</dbReference>
<dbReference type="Pfam" id="PF13247">
    <property type="entry name" value="Fer4_11"/>
    <property type="match status" value="1"/>
</dbReference>
<evidence type="ECO:0000313" key="9">
    <source>
        <dbReference type="EMBL" id="RNL41549.1"/>
    </source>
</evidence>
<dbReference type="InterPro" id="IPR017900">
    <property type="entry name" value="4Fe4S_Fe_S_CS"/>
</dbReference>
<dbReference type="AlphaFoldDB" id="A0A3N0B486"/>
<evidence type="ECO:0000256" key="7">
    <source>
        <dbReference type="ARBA" id="ARBA00023014"/>
    </source>
</evidence>
<evidence type="ECO:0000259" key="8">
    <source>
        <dbReference type="PROSITE" id="PS51379"/>
    </source>
</evidence>